<feature type="domain" description="GIY-YIG" evidence="1">
    <location>
        <begin position="67"/>
        <end position="104"/>
    </location>
</feature>
<keyword evidence="3" id="KW-1185">Reference proteome</keyword>
<proteinExistence type="predicted"/>
<dbReference type="RefSeq" id="WP_375532560.1">
    <property type="nucleotide sequence ID" value="NZ_JBHILI010000015.1"/>
</dbReference>
<protein>
    <submittedName>
        <fullName evidence="2">GIY-YIG nuclease family protein</fullName>
    </submittedName>
</protein>
<evidence type="ECO:0000313" key="2">
    <source>
        <dbReference type="EMBL" id="MFB5738707.1"/>
    </source>
</evidence>
<organism evidence="2 3">
    <name type="scientific">Leptospira wolffii</name>
    <dbReference type="NCBI Taxonomy" id="409998"/>
    <lineage>
        <taxon>Bacteria</taxon>
        <taxon>Pseudomonadati</taxon>
        <taxon>Spirochaetota</taxon>
        <taxon>Spirochaetia</taxon>
        <taxon>Leptospirales</taxon>
        <taxon>Leptospiraceae</taxon>
        <taxon>Leptospira</taxon>
    </lineage>
</organism>
<evidence type="ECO:0000313" key="3">
    <source>
        <dbReference type="Proteomes" id="UP001580391"/>
    </source>
</evidence>
<name>A0ABV5BTQ9_9LEPT</name>
<dbReference type="Pfam" id="PF01541">
    <property type="entry name" value="GIY-YIG"/>
    <property type="match status" value="1"/>
</dbReference>
<accession>A0ABV5BTQ9</accession>
<dbReference type="EMBL" id="JBHILJ010000026">
    <property type="protein sequence ID" value="MFB5738707.1"/>
    <property type="molecule type" value="Genomic_DNA"/>
</dbReference>
<reference evidence="2 3" key="1">
    <citation type="submission" date="2024-09" db="EMBL/GenBank/DDBJ databases">
        <title>Taxonomic and Genotyping Characterization of Leptospira Strains isolated from Multiple Sources in Colombia highlights the importance of intermediate species.</title>
        <authorList>
            <person name="Torres Higuera L."/>
            <person name="Rojas Tapias D."/>
            <person name="Jimenez Velasquez S."/>
            <person name="Renjifo Ibanez C."/>
        </authorList>
    </citation>
    <scope>NUCLEOTIDE SEQUENCE [LARGE SCALE GENOMIC DNA]</scope>
    <source>
        <strain evidence="2 3">Lep080</strain>
    </source>
</reference>
<sequence>MPLNYNEEEIPKFEDIVKSAEAKIKKVDMVKYCFYDLYKKIGNEYIKDLSKLDSKITLDHKSEKDFKGLYILFDESVVQYVGISKNVLLRIKQHFLSNSHYSASLVYLMALKDHEQSVGGKYKYKGLRKDLPNFKKYRSDQQEIMRNQWRISFIPEEDSFHLHVLEAYAACELKAKWNSFQTH</sequence>
<dbReference type="InterPro" id="IPR035901">
    <property type="entry name" value="GIY-YIG_endonuc_sf"/>
</dbReference>
<comment type="caution">
    <text evidence="2">The sequence shown here is derived from an EMBL/GenBank/DDBJ whole genome shotgun (WGS) entry which is preliminary data.</text>
</comment>
<evidence type="ECO:0000259" key="1">
    <source>
        <dbReference type="Pfam" id="PF01541"/>
    </source>
</evidence>
<gene>
    <name evidence="2" type="ORF">ACE5IX_19495</name>
</gene>
<dbReference type="Proteomes" id="UP001580391">
    <property type="component" value="Unassembled WGS sequence"/>
</dbReference>
<dbReference type="InterPro" id="IPR000305">
    <property type="entry name" value="GIY-YIG_endonuc"/>
</dbReference>
<dbReference type="SUPFAM" id="SSF82771">
    <property type="entry name" value="GIY-YIG endonuclease"/>
    <property type="match status" value="1"/>
</dbReference>